<reference evidence="1" key="2">
    <citation type="submission" date="2020-11" db="EMBL/GenBank/DDBJ databases">
        <authorList>
            <person name="McCartney M.A."/>
            <person name="Auch B."/>
            <person name="Kono T."/>
            <person name="Mallez S."/>
            <person name="Becker A."/>
            <person name="Gohl D.M."/>
            <person name="Silverstein K.A.T."/>
            <person name="Koren S."/>
            <person name="Bechman K.B."/>
            <person name="Herman A."/>
            <person name="Abrahante J.E."/>
            <person name="Garbe J."/>
        </authorList>
    </citation>
    <scope>NUCLEOTIDE SEQUENCE</scope>
    <source>
        <strain evidence="1">Duluth1</strain>
        <tissue evidence="1">Whole animal</tissue>
    </source>
</reference>
<gene>
    <name evidence="1" type="ORF">DPMN_056532</name>
</gene>
<proteinExistence type="predicted"/>
<organism evidence="1 2">
    <name type="scientific">Dreissena polymorpha</name>
    <name type="common">Zebra mussel</name>
    <name type="synonym">Mytilus polymorpha</name>
    <dbReference type="NCBI Taxonomy" id="45954"/>
    <lineage>
        <taxon>Eukaryota</taxon>
        <taxon>Metazoa</taxon>
        <taxon>Spiralia</taxon>
        <taxon>Lophotrochozoa</taxon>
        <taxon>Mollusca</taxon>
        <taxon>Bivalvia</taxon>
        <taxon>Autobranchia</taxon>
        <taxon>Heteroconchia</taxon>
        <taxon>Euheterodonta</taxon>
        <taxon>Imparidentia</taxon>
        <taxon>Neoheterodontei</taxon>
        <taxon>Myida</taxon>
        <taxon>Dreissenoidea</taxon>
        <taxon>Dreissenidae</taxon>
        <taxon>Dreissena</taxon>
    </lineage>
</organism>
<reference evidence="1" key="1">
    <citation type="journal article" date="2019" name="bioRxiv">
        <title>The Genome of the Zebra Mussel, Dreissena polymorpha: A Resource for Invasive Species Research.</title>
        <authorList>
            <person name="McCartney M.A."/>
            <person name="Auch B."/>
            <person name="Kono T."/>
            <person name="Mallez S."/>
            <person name="Zhang Y."/>
            <person name="Obille A."/>
            <person name="Becker A."/>
            <person name="Abrahante J.E."/>
            <person name="Garbe J."/>
            <person name="Badalamenti J.P."/>
            <person name="Herman A."/>
            <person name="Mangelson H."/>
            <person name="Liachko I."/>
            <person name="Sullivan S."/>
            <person name="Sone E.D."/>
            <person name="Koren S."/>
            <person name="Silverstein K.A.T."/>
            <person name="Beckman K.B."/>
            <person name="Gohl D.M."/>
        </authorList>
    </citation>
    <scope>NUCLEOTIDE SEQUENCE</scope>
    <source>
        <strain evidence="1">Duluth1</strain>
        <tissue evidence="1">Whole animal</tissue>
    </source>
</reference>
<evidence type="ECO:0000313" key="1">
    <source>
        <dbReference type="EMBL" id="KAH3730542.1"/>
    </source>
</evidence>
<name>A0A9D4HRL3_DREPO</name>
<comment type="caution">
    <text evidence="1">The sequence shown here is derived from an EMBL/GenBank/DDBJ whole genome shotgun (WGS) entry which is preliminary data.</text>
</comment>
<evidence type="ECO:0000313" key="2">
    <source>
        <dbReference type="Proteomes" id="UP000828390"/>
    </source>
</evidence>
<dbReference type="EMBL" id="JAIWYP010000012">
    <property type="protein sequence ID" value="KAH3730542.1"/>
    <property type="molecule type" value="Genomic_DNA"/>
</dbReference>
<sequence>MIVYLANFKINSTLTLASISDLEKLPDICKFSVYVTTGECTTDNLCIVHITVILSVVTYNVMLVNEFSGSRINTICY</sequence>
<protein>
    <submittedName>
        <fullName evidence="1">Uncharacterized protein</fullName>
    </submittedName>
</protein>
<accession>A0A9D4HRL3</accession>
<dbReference type="Proteomes" id="UP000828390">
    <property type="component" value="Unassembled WGS sequence"/>
</dbReference>
<keyword evidence="2" id="KW-1185">Reference proteome</keyword>
<dbReference type="AlphaFoldDB" id="A0A9D4HRL3"/>